<feature type="transmembrane region" description="Helical" evidence="1">
    <location>
        <begin position="58"/>
        <end position="78"/>
    </location>
</feature>
<gene>
    <name evidence="2" type="ORF">GMD78_02715</name>
</gene>
<dbReference type="InterPro" id="IPR019649">
    <property type="entry name" value="DUF2512"/>
</dbReference>
<proteinExistence type="predicted"/>
<evidence type="ECO:0000313" key="3">
    <source>
        <dbReference type="Proteomes" id="UP000469125"/>
    </source>
</evidence>
<reference evidence="2 3" key="1">
    <citation type="submission" date="2019-11" db="EMBL/GenBank/DDBJ databases">
        <authorList>
            <person name="Li X."/>
        </authorList>
    </citation>
    <scope>NUCLEOTIDE SEQUENCE [LARGE SCALE GENOMIC DNA]</scope>
    <source>
        <strain evidence="2 3">L9</strain>
    </source>
</reference>
<dbReference type="Pfam" id="PF10710">
    <property type="entry name" value="DUF2512"/>
    <property type="match status" value="1"/>
</dbReference>
<feature type="transmembrane region" description="Helical" evidence="1">
    <location>
        <begin position="5"/>
        <end position="22"/>
    </location>
</feature>
<name>A0A6N8FGB5_9BACI</name>
<organism evidence="2 3">
    <name type="scientific">Ornithinibacillus caprae</name>
    <dbReference type="NCBI Taxonomy" id="2678566"/>
    <lineage>
        <taxon>Bacteria</taxon>
        <taxon>Bacillati</taxon>
        <taxon>Bacillota</taxon>
        <taxon>Bacilli</taxon>
        <taxon>Bacillales</taxon>
        <taxon>Bacillaceae</taxon>
        <taxon>Ornithinibacillus</taxon>
    </lineage>
</organism>
<dbReference type="RefSeq" id="WP_155666873.1">
    <property type="nucleotide sequence ID" value="NZ_WOCA01000001.1"/>
</dbReference>
<evidence type="ECO:0000313" key="2">
    <source>
        <dbReference type="EMBL" id="MUK87314.1"/>
    </source>
</evidence>
<protein>
    <submittedName>
        <fullName evidence="2">DUF2512 family protein</fullName>
    </submittedName>
</protein>
<sequence length="120" mass="13429">MVGLFVKLLVCPITVIIASLIFPNVNFAYWYQPIILGIILAVVGHLMEVLMLREDTRWLSTFMDFIASAVIVYFGAMVFANAEVTFWGAVLTGALLAITEIFQHNWLLASGRAEKEPLHD</sequence>
<feature type="transmembrane region" description="Helical" evidence="1">
    <location>
        <begin position="28"/>
        <end position="46"/>
    </location>
</feature>
<dbReference type="AlphaFoldDB" id="A0A6N8FGB5"/>
<evidence type="ECO:0000256" key="1">
    <source>
        <dbReference type="SAM" id="Phobius"/>
    </source>
</evidence>
<keyword evidence="1" id="KW-0472">Membrane</keyword>
<feature type="transmembrane region" description="Helical" evidence="1">
    <location>
        <begin position="84"/>
        <end position="102"/>
    </location>
</feature>
<keyword evidence="1" id="KW-1133">Transmembrane helix</keyword>
<keyword evidence="1" id="KW-0812">Transmembrane</keyword>
<keyword evidence="3" id="KW-1185">Reference proteome</keyword>
<accession>A0A6N8FGB5</accession>
<dbReference type="EMBL" id="WOCA01000001">
    <property type="protein sequence ID" value="MUK87314.1"/>
    <property type="molecule type" value="Genomic_DNA"/>
</dbReference>
<comment type="caution">
    <text evidence="2">The sequence shown here is derived from an EMBL/GenBank/DDBJ whole genome shotgun (WGS) entry which is preliminary data.</text>
</comment>
<dbReference type="Proteomes" id="UP000469125">
    <property type="component" value="Unassembled WGS sequence"/>
</dbReference>